<dbReference type="OrthoDB" id="9804504at2"/>
<dbReference type="InterPro" id="IPR044139">
    <property type="entry name" value="CysN_NoDQ_III"/>
</dbReference>
<keyword evidence="3 8" id="KW-0548">Nucleotidyltransferase</keyword>
<dbReference type="CDD" id="cd04166">
    <property type="entry name" value="CysN_ATPS"/>
    <property type="match status" value="1"/>
</dbReference>
<dbReference type="SUPFAM" id="SSF50465">
    <property type="entry name" value="EF-Tu/eEF-1alpha/eIF2-gamma C-terminal domain"/>
    <property type="match status" value="1"/>
</dbReference>
<sequence length="455" mass="47995">MSTHTIVDPVDVAGTAATSLLRFATAGSVDDGKSTLVGRLLHDSKSVLADQLEAVERASLGRGQEAPDLALLTDGLRAEREQGITIDVAYRYFATPRRRFILADTPGHVQYTRNMVTGASTAELAVVLVDARNGVVEQTRRHAAVAALLRVPHVVLAVNKMDLVDYAEPVFAAIAEEFTTYAASLGVPEITAIPISALAGDNVVTPSTNMDWYGGPTVLEHLETVPVVADPSEDPARFPVQYVIRPQTPELPDYRGYAGQIASGVLRVGDAVTVLPSGRTSTIEALDVLGEAVDVAWAPQSVTVRLADDLDISRGDLIAPAAAPPAVTQDVEATVCHVADRPLRTGQRVLLKHTTRTVKAIVKDIPSRLTLDDLSQHPAPGELAANDIGRVVLRTAEPLALDPYADSRRTGSFLLIDPADGTTLTAGMAGSAFAEAAEAAAAAAAAADDDAEWDF</sequence>
<dbReference type="PANTHER" id="PTHR23115">
    <property type="entry name" value="TRANSLATION FACTOR"/>
    <property type="match status" value="1"/>
</dbReference>
<dbReference type="FunFam" id="3.40.50.300:FF:000119">
    <property type="entry name" value="Sulfate adenylyltransferase subunit 1"/>
    <property type="match status" value="1"/>
</dbReference>
<proteinExistence type="predicted"/>
<dbReference type="InterPro" id="IPR000795">
    <property type="entry name" value="T_Tr_GTP-bd_dom"/>
</dbReference>
<accession>A0A7U9KRC9</accession>
<dbReference type="InterPro" id="IPR027417">
    <property type="entry name" value="P-loop_NTPase"/>
</dbReference>
<comment type="caution">
    <text evidence="8">The sequence shown here is derived from an EMBL/GenBank/DDBJ whole genome shotgun (WGS) entry which is preliminary data.</text>
</comment>
<dbReference type="GO" id="GO:0006790">
    <property type="term" value="P:sulfur compound metabolic process"/>
    <property type="evidence" value="ECO:0007669"/>
    <property type="project" value="InterPro"/>
</dbReference>
<name>A0A7U9KRC9_9ACTN</name>
<evidence type="ECO:0000256" key="2">
    <source>
        <dbReference type="ARBA" id="ARBA00022679"/>
    </source>
</evidence>
<dbReference type="PROSITE" id="PS00301">
    <property type="entry name" value="G_TR_1"/>
    <property type="match status" value="1"/>
</dbReference>
<dbReference type="RefSeq" id="WP_125044346.1">
    <property type="nucleotide sequence ID" value="NZ_BHZC01000001.1"/>
</dbReference>
<dbReference type="InterPro" id="IPR041757">
    <property type="entry name" value="CysN_GTP-bd"/>
</dbReference>
<dbReference type="Pfam" id="PF00009">
    <property type="entry name" value="GTP_EFTU"/>
    <property type="match status" value="1"/>
</dbReference>
<dbReference type="InterPro" id="IPR009000">
    <property type="entry name" value="Transl_B-barrel_sf"/>
</dbReference>
<dbReference type="Proteomes" id="UP000287830">
    <property type="component" value="Unassembled WGS sequence"/>
</dbReference>
<dbReference type="InterPro" id="IPR044138">
    <property type="entry name" value="CysN_II"/>
</dbReference>
<dbReference type="CDD" id="cd04095">
    <property type="entry name" value="CysN_NoDQ_III"/>
    <property type="match status" value="1"/>
</dbReference>
<dbReference type="GO" id="GO:0005525">
    <property type="term" value="F:GTP binding"/>
    <property type="evidence" value="ECO:0007669"/>
    <property type="project" value="UniProtKB-KW"/>
</dbReference>
<dbReference type="InterPro" id="IPR054696">
    <property type="entry name" value="GTP-eEF1A_C"/>
</dbReference>
<dbReference type="GO" id="GO:0005524">
    <property type="term" value="F:ATP binding"/>
    <property type="evidence" value="ECO:0007669"/>
    <property type="project" value="UniProtKB-KW"/>
</dbReference>
<dbReference type="InterPro" id="IPR031157">
    <property type="entry name" value="G_TR_CS"/>
</dbReference>
<reference evidence="8 9" key="1">
    <citation type="submission" date="2018-11" db="EMBL/GenBank/DDBJ databases">
        <title>Whole genome sequence of Streptomyces chrestomyceticus NBRC 13444(T).</title>
        <authorList>
            <person name="Komaki H."/>
            <person name="Tamura T."/>
        </authorList>
    </citation>
    <scope>NUCLEOTIDE SEQUENCE [LARGE SCALE GENOMIC DNA]</scope>
    <source>
        <strain evidence="8 9">NBRC 13444</strain>
    </source>
</reference>
<dbReference type="CDD" id="cd03695">
    <property type="entry name" value="CysN_NodQ_II"/>
    <property type="match status" value="1"/>
</dbReference>
<evidence type="ECO:0000256" key="3">
    <source>
        <dbReference type="ARBA" id="ARBA00022695"/>
    </source>
</evidence>
<dbReference type="GeneID" id="95620721"/>
<dbReference type="Gene3D" id="3.40.50.300">
    <property type="entry name" value="P-loop containing nucleotide triphosphate hydrolases"/>
    <property type="match status" value="1"/>
</dbReference>
<evidence type="ECO:0000259" key="7">
    <source>
        <dbReference type="PROSITE" id="PS51722"/>
    </source>
</evidence>
<dbReference type="InterPro" id="IPR011779">
    <property type="entry name" value="SO4_adenylTrfase_lsu"/>
</dbReference>
<evidence type="ECO:0000256" key="5">
    <source>
        <dbReference type="ARBA" id="ARBA00022840"/>
    </source>
</evidence>
<keyword evidence="5" id="KW-0067">ATP-binding</keyword>
<dbReference type="Gene3D" id="2.40.30.10">
    <property type="entry name" value="Translation factors"/>
    <property type="match status" value="2"/>
</dbReference>
<dbReference type="NCBIfam" id="TIGR02034">
    <property type="entry name" value="CysN"/>
    <property type="match status" value="1"/>
</dbReference>
<keyword evidence="2" id="KW-0808">Transferase</keyword>
<evidence type="ECO:0000313" key="9">
    <source>
        <dbReference type="Proteomes" id="UP000287830"/>
    </source>
</evidence>
<keyword evidence="4" id="KW-0547">Nucleotide-binding</keyword>
<dbReference type="SUPFAM" id="SSF50447">
    <property type="entry name" value="Translation proteins"/>
    <property type="match status" value="1"/>
</dbReference>
<dbReference type="PROSITE" id="PS51722">
    <property type="entry name" value="G_TR_2"/>
    <property type="match status" value="1"/>
</dbReference>
<dbReference type="GO" id="GO:0004781">
    <property type="term" value="F:sulfate adenylyltransferase (ATP) activity"/>
    <property type="evidence" value="ECO:0007669"/>
    <property type="project" value="UniProtKB-EC"/>
</dbReference>
<protein>
    <recommendedName>
        <fullName evidence="1">sulfate adenylyltransferase</fullName>
        <ecNumber evidence="1">2.7.7.4</ecNumber>
    </recommendedName>
</protein>
<dbReference type="InterPro" id="IPR009001">
    <property type="entry name" value="Transl_elong_EF1A/Init_IF2_C"/>
</dbReference>
<dbReference type="SUPFAM" id="SSF52540">
    <property type="entry name" value="P-loop containing nucleoside triphosphate hydrolases"/>
    <property type="match status" value="1"/>
</dbReference>
<evidence type="ECO:0000313" key="8">
    <source>
        <dbReference type="EMBL" id="GCD33990.1"/>
    </source>
</evidence>
<dbReference type="GO" id="GO:0003924">
    <property type="term" value="F:GTPase activity"/>
    <property type="evidence" value="ECO:0007669"/>
    <property type="project" value="InterPro"/>
</dbReference>
<dbReference type="InterPro" id="IPR050100">
    <property type="entry name" value="TRAFAC_GTPase_members"/>
</dbReference>
<evidence type="ECO:0000256" key="4">
    <source>
        <dbReference type="ARBA" id="ARBA00022741"/>
    </source>
</evidence>
<gene>
    <name evidence="8" type="ORF">OEIGOIKO_01714</name>
</gene>
<evidence type="ECO:0000256" key="1">
    <source>
        <dbReference type="ARBA" id="ARBA00012391"/>
    </source>
</evidence>
<organism evidence="8 9">
    <name type="scientific">Streptomyces chrestomyceticus JCM 4735</name>
    <dbReference type="NCBI Taxonomy" id="1306181"/>
    <lineage>
        <taxon>Bacteria</taxon>
        <taxon>Bacillati</taxon>
        <taxon>Actinomycetota</taxon>
        <taxon>Actinomycetes</taxon>
        <taxon>Kitasatosporales</taxon>
        <taxon>Streptomycetaceae</taxon>
        <taxon>Streptomyces</taxon>
    </lineage>
</organism>
<keyword evidence="6" id="KW-0342">GTP-binding</keyword>
<dbReference type="AlphaFoldDB" id="A0A7U9KRC9"/>
<feature type="domain" description="Tr-type G" evidence="7">
    <location>
        <begin position="18"/>
        <end position="232"/>
    </location>
</feature>
<dbReference type="EMBL" id="BHZC01000001">
    <property type="protein sequence ID" value="GCD33990.1"/>
    <property type="molecule type" value="Genomic_DNA"/>
</dbReference>
<evidence type="ECO:0000256" key="6">
    <source>
        <dbReference type="ARBA" id="ARBA00023134"/>
    </source>
</evidence>
<dbReference type="EC" id="2.7.7.4" evidence="1"/>
<dbReference type="PRINTS" id="PR00315">
    <property type="entry name" value="ELONGATNFCT"/>
</dbReference>
<dbReference type="Pfam" id="PF22594">
    <property type="entry name" value="GTP-eEF1A_C"/>
    <property type="match status" value="1"/>
</dbReference>